<gene>
    <name evidence="2" type="ORF">GCM10010412_076450</name>
</gene>
<organism evidence="2 3">
    <name type="scientific">Nonomuraea recticatena</name>
    <dbReference type="NCBI Taxonomy" id="46178"/>
    <lineage>
        <taxon>Bacteria</taxon>
        <taxon>Bacillati</taxon>
        <taxon>Actinomycetota</taxon>
        <taxon>Actinomycetes</taxon>
        <taxon>Streptosporangiales</taxon>
        <taxon>Streptosporangiaceae</taxon>
        <taxon>Nonomuraea</taxon>
    </lineage>
</organism>
<sequence length="147" mass="16437">MKRMKKVGVALAAATFVPLGSLAMPAPAQAAAAHLEMQCYSGGYRGSLRVYYNSTSTHDIFNRLNWYSSGLAQGPNNKVEIKIFKDLSWKPDQAVKTWKMKTRKGSGGRSVSVAVNRRDKIYVTFTFTFDKRKGTIDGSCYRRSRTI</sequence>
<evidence type="ECO:0000256" key="1">
    <source>
        <dbReference type="SAM" id="SignalP"/>
    </source>
</evidence>
<evidence type="ECO:0008006" key="4">
    <source>
        <dbReference type="Google" id="ProtNLM"/>
    </source>
</evidence>
<feature type="chain" id="PRO_5045902717" description="Secreted protein" evidence="1">
    <location>
        <begin position="31"/>
        <end position="147"/>
    </location>
</feature>
<dbReference type="Proteomes" id="UP001501666">
    <property type="component" value="Unassembled WGS sequence"/>
</dbReference>
<feature type="signal peptide" evidence="1">
    <location>
        <begin position="1"/>
        <end position="30"/>
    </location>
</feature>
<dbReference type="RefSeq" id="WP_346153501.1">
    <property type="nucleotide sequence ID" value="NZ_BAAATE010000029.1"/>
</dbReference>
<evidence type="ECO:0000313" key="3">
    <source>
        <dbReference type="Proteomes" id="UP001501666"/>
    </source>
</evidence>
<proteinExistence type="predicted"/>
<keyword evidence="3" id="KW-1185">Reference proteome</keyword>
<evidence type="ECO:0000313" key="2">
    <source>
        <dbReference type="EMBL" id="GAA2688053.1"/>
    </source>
</evidence>
<reference evidence="2 3" key="1">
    <citation type="journal article" date="2019" name="Int. J. Syst. Evol. Microbiol.">
        <title>The Global Catalogue of Microorganisms (GCM) 10K type strain sequencing project: providing services to taxonomists for standard genome sequencing and annotation.</title>
        <authorList>
            <consortium name="The Broad Institute Genomics Platform"/>
            <consortium name="The Broad Institute Genome Sequencing Center for Infectious Disease"/>
            <person name="Wu L."/>
            <person name="Ma J."/>
        </authorList>
    </citation>
    <scope>NUCLEOTIDE SEQUENCE [LARGE SCALE GENOMIC DNA]</scope>
    <source>
        <strain evidence="2 3">JCM 6835</strain>
    </source>
</reference>
<dbReference type="EMBL" id="BAAATE010000029">
    <property type="protein sequence ID" value="GAA2688053.1"/>
    <property type="molecule type" value="Genomic_DNA"/>
</dbReference>
<keyword evidence="1" id="KW-0732">Signal</keyword>
<name>A0ABN3SXM1_9ACTN</name>
<protein>
    <recommendedName>
        <fullName evidence="4">Secreted protein</fullName>
    </recommendedName>
</protein>
<comment type="caution">
    <text evidence="2">The sequence shown here is derived from an EMBL/GenBank/DDBJ whole genome shotgun (WGS) entry which is preliminary data.</text>
</comment>
<accession>A0ABN3SXM1</accession>